<keyword evidence="2" id="KW-1185">Reference proteome</keyword>
<gene>
    <name evidence="1" type="ORF">WICPIJ_005443</name>
</gene>
<sequence>MSSASLNRKPLSDRLWSVVELAFDVLSWIVKLRALSPPLALFEWSVNSPLSVCSDSISSNVSGRVTTRSWMWPRVYWLMDFSEGLTF</sequence>
<dbReference type="Proteomes" id="UP000774326">
    <property type="component" value="Unassembled WGS sequence"/>
</dbReference>
<reference evidence="1" key="2">
    <citation type="submission" date="2021-01" db="EMBL/GenBank/DDBJ databases">
        <authorList>
            <person name="Schikora-Tamarit M.A."/>
        </authorList>
    </citation>
    <scope>NUCLEOTIDE SEQUENCE</scope>
    <source>
        <strain evidence="1">CBS2887</strain>
    </source>
</reference>
<name>A0A9P8TLU7_WICPI</name>
<dbReference type="EMBL" id="JAEUBG010003037">
    <property type="protein sequence ID" value="KAH3683596.1"/>
    <property type="molecule type" value="Genomic_DNA"/>
</dbReference>
<comment type="caution">
    <text evidence="1">The sequence shown here is derived from an EMBL/GenBank/DDBJ whole genome shotgun (WGS) entry which is preliminary data.</text>
</comment>
<dbReference type="AlphaFoldDB" id="A0A9P8TLU7"/>
<evidence type="ECO:0000313" key="2">
    <source>
        <dbReference type="Proteomes" id="UP000774326"/>
    </source>
</evidence>
<reference evidence="1" key="1">
    <citation type="journal article" date="2021" name="Open Biol.">
        <title>Shared evolutionary footprints suggest mitochondrial oxidative damage underlies multiple complex I losses in fungi.</title>
        <authorList>
            <person name="Schikora-Tamarit M.A."/>
            <person name="Marcet-Houben M."/>
            <person name="Nosek J."/>
            <person name="Gabaldon T."/>
        </authorList>
    </citation>
    <scope>NUCLEOTIDE SEQUENCE</scope>
    <source>
        <strain evidence="1">CBS2887</strain>
    </source>
</reference>
<accession>A0A9P8TLU7</accession>
<proteinExistence type="predicted"/>
<evidence type="ECO:0000313" key="1">
    <source>
        <dbReference type="EMBL" id="KAH3683596.1"/>
    </source>
</evidence>
<organism evidence="1 2">
    <name type="scientific">Wickerhamomyces pijperi</name>
    <name type="common">Yeast</name>
    <name type="synonym">Pichia pijperi</name>
    <dbReference type="NCBI Taxonomy" id="599730"/>
    <lineage>
        <taxon>Eukaryota</taxon>
        <taxon>Fungi</taxon>
        <taxon>Dikarya</taxon>
        <taxon>Ascomycota</taxon>
        <taxon>Saccharomycotina</taxon>
        <taxon>Saccharomycetes</taxon>
        <taxon>Phaffomycetales</taxon>
        <taxon>Wickerhamomycetaceae</taxon>
        <taxon>Wickerhamomyces</taxon>
    </lineage>
</organism>
<protein>
    <submittedName>
        <fullName evidence="1">Uncharacterized protein</fullName>
    </submittedName>
</protein>